<keyword evidence="4 7" id="KW-0812">Transmembrane</keyword>
<feature type="transmembrane region" description="Helical" evidence="7">
    <location>
        <begin position="107"/>
        <end position="131"/>
    </location>
</feature>
<feature type="transmembrane region" description="Helical" evidence="7">
    <location>
        <begin position="289"/>
        <end position="309"/>
    </location>
</feature>
<name>A0A1G6GCR2_9ACTN</name>
<feature type="transmembrane region" description="Helical" evidence="7">
    <location>
        <begin position="250"/>
        <end position="268"/>
    </location>
</feature>
<evidence type="ECO:0000313" key="9">
    <source>
        <dbReference type="EMBL" id="SDB79760.1"/>
    </source>
</evidence>
<evidence type="ECO:0000256" key="1">
    <source>
        <dbReference type="ARBA" id="ARBA00004429"/>
    </source>
</evidence>
<evidence type="ECO:0000313" key="10">
    <source>
        <dbReference type="Proteomes" id="UP000199086"/>
    </source>
</evidence>
<feature type="domain" description="TRAP C4-dicarboxylate transport system permease DctM subunit" evidence="8">
    <location>
        <begin position="15"/>
        <end position="428"/>
    </location>
</feature>
<dbReference type="NCBIfam" id="TIGR00786">
    <property type="entry name" value="dctM"/>
    <property type="match status" value="1"/>
</dbReference>
<evidence type="ECO:0000256" key="4">
    <source>
        <dbReference type="ARBA" id="ARBA00022692"/>
    </source>
</evidence>
<dbReference type="PANTHER" id="PTHR33362:SF2">
    <property type="entry name" value="TRAP TRANSPORTER LARGE PERMEASE PROTEIN"/>
    <property type="match status" value="1"/>
</dbReference>
<evidence type="ECO:0000256" key="6">
    <source>
        <dbReference type="ARBA" id="ARBA00023136"/>
    </source>
</evidence>
<dbReference type="AlphaFoldDB" id="A0A1G6GCR2"/>
<feature type="transmembrane region" description="Helical" evidence="7">
    <location>
        <begin position="225"/>
        <end position="244"/>
    </location>
</feature>
<keyword evidence="3" id="KW-0997">Cell inner membrane</keyword>
<dbReference type="GO" id="GO:0022857">
    <property type="term" value="F:transmembrane transporter activity"/>
    <property type="evidence" value="ECO:0007669"/>
    <property type="project" value="TreeGrafter"/>
</dbReference>
<proteinExistence type="predicted"/>
<keyword evidence="2" id="KW-1003">Cell membrane</keyword>
<dbReference type="EMBL" id="FMYF01000001">
    <property type="protein sequence ID" value="SDB79760.1"/>
    <property type="molecule type" value="Genomic_DNA"/>
</dbReference>
<dbReference type="OrthoDB" id="9777699at2"/>
<dbReference type="RefSeq" id="WP_092605162.1">
    <property type="nucleotide sequence ID" value="NZ_FMYF01000001.1"/>
</dbReference>
<dbReference type="PANTHER" id="PTHR33362">
    <property type="entry name" value="SIALIC ACID TRAP TRANSPORTER PERMEASE PROTEIN SIAT-RELATED"/>
    <property type="match status" value="1"/>
</dbReference>
<feature type="transmembrane region" description="Helical" evidence="7">
    <location>
        <begin position="12"/>
        <end position="40"/>
    </location>
</feature>
<keyword evidence="5 7" id="KW-1133">Transmembrane helix</keyword>
<keyword evidence="6 7" id="KW-0472">Membrane</keyword>
<protein>
    <submittedName>
        <fullName evidence="9">TRAP transporter, DctM subunit</fullName>
    </submittedName>
</protein>
<dbReference type="InterPro" id="IPR004681">
    <property type="entry name" value="TRAP_DctM"/>
</dbReference>
<dbReference type="GO" id="GO:0005886">
    <property type="term" value="C:plasma membrane"/>
    <property type="evidence" value="ECO:0007669"/>
    <property type="project" value="UniProtKB-SubCell"/>
</dbReference>
<organism evidence="9 10">
    <name type="scientific">Raineyella antarctica</name>
    <dbReference type="NCBI Taxonomy" id="1577474"/>
    <lineage>
        <taxon>Bacteria</taxon>
        <taxon>Bacillati</taxon>
        <taxon>Actinomycetota</taxon>
        <taxon>Actinomycetes</taxon>
        <taxon>Propionibacteriales</taxon>
        <taxon>Propionibacteriaceae</taxon>
        <taxon>Raineyella</taxon>
    </lineage>
</organism>
<gene>
    <name evidence="9" type="ORF">GA0111570_10129</name>
</gene>
<evidence type="ECO:0000256" key="7">
    <source>
        <dbReference type="SAM" id="Phobius"/>
    </source>
</evidence>
<evidence type="ECO:0000256" key="5">
    <source>
        <dbReference type="ARBA" id="ARBA00022989"/>
    </source>
</evidence>
<evidence type="ECO:0000259" key="8">
    <source>
        <dbReference type="Pfam" id="PF06808"/>
    </source>
</evidence>
<dbReference type="Pfam" id="PF06808">
    <property type="entry name" value="DctM"/>
    <property type="match status" value="1"/>
</dbReference>
<dbReference type="PIRSF" id="PIRSF006066">
    <property type="entry name" value="HI0050"/>
    <property type="match status" value="1"/>
</dbReference>
<dbReference type="STRING" id="1577474.GA0111570_10129"/>
<sequence length="439" mass="46073">MDIAFVASMILLFGIVIGIITAVPIAVSIGFSSFLAIAVILGGDPSVATMNTASRVFTGINSFTLLAIPFFILAGALMNKGGIAGRLVDAAKVMVGRLPHGLAHTNVLANGMFGAVSGAAVAAAAAVGTVMNPRLEKEGYNRPWAAAVNVASAPSGMLIPPSNTFIVYSLVSSTSIAALFIAGVGPGIIWLIACMLVVALTGSKNRVTDPTVVEVHPTFGQSLMIIWRAVPSLLMIVIVIGGILSGLFTATESSAIAVVYCLILGFIYKQIRVRDLPNILVDAGRTTAIVMLLVGVSSALSFVMAYARIPDLISETMMNLTSNGTVILIIMMVILLIVGTFMDPTPAILIFVPIFLPIVTQFGVDPVHFGTMVVYNLCVGVITPPVGNVLFVGARVAGLKIEPVIMKLGWFLLTIIIGLFLVAFVPQISLWLPHTLGMR</sequence>
<feature type="transmembrane region" description="Helical" evidence="7">
    <location>
        <begin position="165"/>
        <end position="198"/>
    </location>
</feature>
<reference evidence="9 10" key="1">
    <citation type="submission" date="2016-06" db="EMBL/GenBank/DDBJ databases">
        <authorList>
            <person name="Olsen C.W."/>
            <person name="Carey S."/>
            <person name="Hinshaw L."/>
            <person name="Karasin A.I."/>
        </authorList>
    </citation>
    <scope>NUCLEOTIDE SEQUENCE [LARGE SCALE GENOMIC DNA]</scope>
    <source>
        <strain evidence="9 10">LZ-22</strain>
    </source>
</reference>
<feature type="transmembrane region" description="Helical" evidence="7">
    <location>
        <begin position="408"/>
        <end position="432"/>
    </location>
</feature>
<evidence type="ECO:0000256" key="3">
    <source>
        <dbReference type="ARBA" id="ARBA00022519"/>
    </source>
</evidence>
<feature type="transmembrane region" description="Helical" evidence="7">
    <location>
        <begin position="60"/>
        <end position="78"/>
    </location>
</feature>
<dbReference type="Proteomes" id="UP000199086">
    <property type="component" value="Unassembled WGS sequence"/>
</dbReference>
<feature type="transmembrane region" description="Helical" evidence="7">
    <location>
        <begin position="373"/>
        <end position="396"/>
    </location>
</feature>
<feature type="transmembrane region" description="Helical" evidence="7">
    <location>
        <begin position="321"/>
        <end position="341"/>
    </location>
</feature>
<feature type="transmembrane region" description="Helical" evidence="7">
    <location>
        <begin position="348"/>
        <end position="367"/>
    </location>
</feature>
<evidence type="ECO:0000256" key="2">
    <source>
        <dbReference type="ARBA" id="ARBA00022475"/>
    </source>
</evidence>
<comment type="subcellular location">
    <subcellularLocation>
        <location evidence="1">Cell inner membrane</location>
        <topology evidence="1">Multi-pass membrane protein</topology>
    </subcellularLocation>
</comment>
<accession>A0A1G6GCR2</accession>
<keyword evidence="10" id="KW-1185">Reference proteome</keyword>
<dbReference type="InterPro" id="IPR010656">
    <property type="entry name" value="DctM"/>
</dbReference>